<evidence type="ECO:0000313" key="3">
    <source>
        <dbReference type="Proteomes" id="UP000198901"/>
    </source>
</evidence>
<gene>
    <name evidence="2" type="ORF">SAMN04488090_2155</name>
</gene>
<feature type="transmembrane region" description="Helical" evidence="1">
    <location>
        <begin position="12"/>
        <end position="33"/>
    </location>
</feature>
<dbReference type="AlphaFoldDB" id="A0A1G9PF75"/>
<sequence>MQIPFRIRYLLGYYLGIALIPAFLLLPTFFNLSLVKTRWLGIPIWIVMIALTWLTVLLRKRSTSVRTIGTTLLTAVLTFSFFYLLYSLLLSIATRKFTLIGF</sequence>
<feature type="transmembrane region" description="Helical" evidence="1">
    <location>
        <begin position="39"/>
        <end position="58"/>
    </location>
</feature>
<dbReference type="RefSeq" id="WP_218126645.1">
    <property type="nucleotide sequence ID" value="NZ_FNGS01000004.1"/>
</dbReference>
<proteinExistence type="predicted"/>
<dbReference type="Proteomes" id="UP000198901">
    <property type="component" value="Unassembled WGS sequence"/>
</dbReference>
<keyword evidence="1" id="KW-0812">Transmembrane</keyword>
<evidence type="ECO:0000313" key="2">
    <source>
        <dbReference type="EMBL" id="SDL97399.1"/>
    </source>
</evidence>
<accession>A0A1G9PF75</accession>
<feature type="transmembrane region" description="Helical" evidence="1">
    <location>
        <begin position="70"/>
        <end position="93"/>
    </location>
</feature>
<reference evidence="2 3" key="1">
    <citation type="submission" date="2016-10" db="EMBL/GenBank/DDBJ databases">
        <authorList>
            <person name="de Groot N.N."/>
        </authorList>
    </citation>
    <scope>NUCLEOTIDE SEQUENCE [LARGE SCALE GENOMIC DNA]</scope>
    <source>
        <strain evidence="2 3">DSM 21668</strain>
    </source>
</reference>
<protein>
    <submittedName>
        <fullName evidence="2">Uncharacterized protein</fullName>
    </submittedName>
</protein>
<keyword evidence="1" id="KW-1133">Transmembrane helix</keyword>
<name>A0A1G9PF75_9BACT</name>
<dbReference type="STRING" id="563176.SAMN04488090_2155"/>
<keyword evidence="1" id="KW-0472">Membrane</keyword>
<organism evidence="2 3">
    <name type="scientific">Siphonobacter aquaeclarae</name>
    <dbReference type="NCBI Taxonomy" id="563176"/>
    <lineage>
        <taxon>Bacteria</taxon>
        <taxon>Pseudomonadati</taxon>
        <taxon>Bacteroidota</taxon>
        <taxon>Cytophagia</taxon>
        <taxon>Cytophagales</taxon>
        <taxon>Cytophagaceae</taxon>
        <taxon>Siphonobacter</taxon>
    </lineage>
</organism>
<dbReference type="EMBL" id="FNGS01000004">
    <property type="protein sequence ID" value="SDL97399.1"/>
    <property type="molecule type" value="Genomic_DNA"/>
</dbReference>
<keyword evidence="3" id="KW-1185">Reference proteome</keyword>
<evidence type="ECO:0000256" key="1">
    <source>
        <dbReference type="SAM" id="Phobius"/>
    </source>
</evidence>